<dbReference type="PANTHER" id="PTHR33376:SF7">
    <property type="entry name" value="C4-DICARBOXYLATE-BINDING PROTEIN DCTB"/>
    <property type="match status" value="1"/>
</dbReference>
<dbReference type="Pfam" id="PF03480">
    <property type="entry name" value="DctP"/>
    <property type="match status" value="1"/>
</dbReference>
<evidence type="ECO:0000313" key="5">
    <source>
        <dbReference type="EMBL" id="CBA27504.1"/>
    </source>
</evidence>
<evidence type="ECO:0000256" key="3">
    <source>
        <dbReference type="ARBA" id="ARBA00022729"/>
    </source>
</evidence>
<evidence type="ECO:0000256" key="4">
    <source>
        <dbReference type="SAM" id="SignalP"/>
    </source>
</evidence>
<protein>
    <recommendedName>
        <fullName evidence="6">ABC transporter substrate-binding protein</fullName>
    </recommendedName>
</protein>
<keyword evidence="2" id="KW-0813">Transport</keyword>
<dbReference type="InterPro" id="IPR004682">
    <property type="entry name" value="TRAP_DctP"/>
</dbReference>
<name>C9Y810_CURXX</name>
<evidence type="ECO:0008006" key="6">
    <source>
        <dbReference type="Google" id="ProtNLM"/>
    </source>
</evidence>
<dbReference type="InterPro" id="IPR018389">
    <property type="entry name" value="DctP_fam"/>
</dbReference>
<evidence type="ECO:0000256" key="2">
    <source>
        <dbReference type="ARBA" id="ARBA00022448"/>
    </source>
</evidence>
<keyword evidence="3 4" id="KW-0732">Signal</keyword>
<evidence type="ECO:0000256" key="1">
    <source>
        <dbReference type="ARBA" id="ARBA00009023"/>
    </source>
</evidence>
<accession>C9Y810</accession>
<feature type="signal peptide" evidence="4">
    <location>
        <begin position="1"/>
        <end position="29"/>
    </location>
</feature>
<dbReference type="InterPro" id="IPR038404">
    <property type="entry name" value="TRAP_DctP_sf"/>
</dbReference>
<dbReference type="NCBIfam" id="TIGR00787">
    <property type="entry name" value="dctP"/>
    <property type="match status" value="1"/>
</dbReference>
<reference evidence="5" key="1">
    <citation type="journal article" date="2010" name="Nature">
        <title>The dynamic genome of Hydra.</title>
        <authorList>
            <person name="Chapman J.A."/>
            <person name="Kirkness E.F."/>
            <person name="Simakov O."/>
            <person name="Hampson S.E."/>
            <person name="Mitros T."/>
            <person name="Weinmaier T."/>
            <person name="Rattei T."/>
            <person name="Balasubramanian P.G."/>
            <person name="Borman J."/>
            <person name="Busam D."/>
            <person name="Disbennett K."/>
            <person name="Pfannkoch C."/>
            <person name="Sumin N."/>
            <person name="Sutton G."/>
            <person name="Viswanathan L."/>
            <person name="Walenz B."/>
            <person name="Goodstein D.M."/>
            <person name="Hellsten U."/>
            <person name="Kawashima T."/>
            <person name="Prochnik S.E."/>
            <person name="Putnam N.H."/>
            <person name="Shu S."/>
            <person name="Blumberg B."/>
            <person name="Dana C.E."/>
            <person name="Gee L."/>
            <person name="Kibler D.F."/>
            <person name="Law L."/>
            <person name="Lindgens D."/>
            <person name="Martinez D.E."/>
            <person name="Peng J."/>
            <person name="Wigge P.A."/>
            <person name="Bertulat B."/>
            <person name="Guder C."/>
            <person name="Nakamura Y."/>
            <person name="Ozbek S."/>
            <person name="Watanabe H."/>
            <person name="Khalturin K."/>
            <person name="Hemmrich G."/>
            <person name="Franke A."/>
            <person name="Augustin R."/>
            <person name="Fraune S."/>
            <person name="Hayakawa E."/>
            <person name="Hayakawa S."/>
            <person name="Hirose M."/>
            <person name="Hwang J."/>
            <person name="Ikeo K."/>
            <person name="Nishimiya-Fujisawa C."/>
            <person name="Ogura A."/>
            <person name="Takahashi T."/>
            <person name="Steinmetz P.R."/>
            <person name="Zhang X."/>
            <person name="Aufschnaiter R."/>
            <person name="Eder M.K."/>
            <person name="Gorny A.K."/>
            <person name="Salvenmoser W."/>
            <person name="Heimberg A.M."/>
            <person name="Wheeler B.M."/>
            <person name="Peterson K.J."/>
            <person name="Boettger A."/>
            <person name="Tischler P."/>
            <person name="Wolf A."/>
            <person name="Gojobori T."/>
            <person name="Remington K.A."/>
            <person name="Strausberg R.L."/>
            <person name="Venter J."/>
            <person name="Technau U."/>
            <person name="Hobmayer B."/>
            <person name="Bosch T.C."/>
            <person name="Holstein T.W."/>
            <person name="Fujisawa T."/>
            <person name="Bode H.R."/>
            <person name="David C.N."/>
            <person name="Rokhsar D.S."/>
            <person name="Steele R.E."/>
        </authorList>
    </citation>
    <scope>NUCLEOTIDE SEQUENCE</scope>
</reference>
<dbReference type="CDD" id="cd13679">
    <property type="entry name" value="PBP2_TRAP_YiaO_like"/>
    <property type="match status" value="1"/>
</dbReference>
<organism evidence="5">
    <name type="scientific">Curvibacter symbiont subsp. Hydra magnipapillata</name>
    <dbReference type="NCBI Taxonomy" id="667019"/>
    <lineage>
        <taxon>Bacteria</taxon>
        <taxon>Pseudomonadati</taxon>
        <taxon>Pseudomonadota</taxon>
        <taxon>Betaproteobacteria</taxon>
        <taxon>Burkholderiales</taxon>
        <taxon>Comamonadaceae</taxon>
        <taxon>Curvibacter</taxon>
    </lineage>
</organism>
<feature type="chain" id="PRO_5003005165" description="ABC transporter substrate-binding protein" evidence="4">
    <location>
        <begin position="30"/>
        <end position="340"/>
    </location>
</feature>
<dbReference type="GO" id="GO:0055085">
    <property type="term" value="P:transmembrane transport"/>
    <property type="evidence" value="ECO:0007669"/>
    <property type="project" value="InterPro"/>
</dbReference>
<dbReference type="Gene3D" id="3.40.190.170">
    <property type="entry name" value="Bacterial extracellular solute-binding protein, family 7"/>
    <property type="match status" value="1"/>
</dbReference>
<proteinExistence type="inferred from homology"/>
<gene>
    <name evidence="5" type="ORF">Csp_A02610</name>
</gene>
<dbReference type="PANTHER" id="PTHR33376">
    <property type="match status" value="1"/>
</dbReference>
<dbReference type="NCBIfam" id="NF037995">
    <property type="entry name" value="TRAP_S1"/>
    <property type="match status" value="1"/>
</dbReference>
<dbReference type="AlphaFoldDB" id="C9Y810"/>
<comment type="similarity">
    <text evidence="1">Belongs to the bacterial solute-binding protein 7 family.</text>
</comment>
<sequence>MSRRQLMKRLFIKSVLATVALAACGLASAQDIKERTIKFGLNSPEGHPAVAGMRKFASAVEAKSGGKMKVQLFLNGALGSDQATLSALKGGTVEMAVMNSGILASEVKALEVFDFPFLFANEKEADAIVDGPIGQKMHAALADKGIIGLSYWELGFRNITTGKKQITKVDDIAGLKLRVIPNAINVDWVKALGANPTPLPFPEVYAALEQGAIDGQENPIAVIAANKFWEVQKNVALTNHQYNPQSVIFSKKVWDTMSPAEKKIIDDSADEAVKAQREANRAALNNNLELLKKNGMTITTLPAAEIAKLREKMKPVIDKHSAALGTVVADVQAELAKMRK</sequence>
<dbReference type="GO" id="GO:0030288">
    <property type="term" value="C:outer membrane-bounded periplasmic space"/>
    <property type="evidence" value="ECO:0007669"/>
    <property type="project" value="InterPro"/>
</dbReference>
<dbReference type="PIRSF" id="PIRSF006470">
    <property type="entry name" value="DctB"/>
    <property type="match status" value="1"/>
</dbReference>
<dbReference type="EMBL" id="FN543104">
    <property type="protein sequence ID" value="CBA27504.1"/>
    <property type="molecule type" value="Genomic_DNA"/>
</dbReference>
<dbReference type="PROSITE" id="PS51257">
    <property type="entry name" value="PROKAR_LIPOPROTEIN"/>
    <property type="match status" value="1"/>
</dbReference>